<dbReference type="AlphaFoldDB" id="A0A7R9MDM2"/>
<dbReference type="EMBL" id="CAJPVJ010014556">
    <property type="protein sequence ID" value="CAG2175422.1"/>
    <property type="molecule type" value="Genomic_DNA"/>
</dbReference>
<dbReference type="Proteomes" id="UP000728032">
    <property type="component" value="Unassembled WGS sequence"/>
</dbReference>
<dbReference type="EMBL" id="OC929381">
    <property type="protein sequence ID" value="CAD7658236.1"/>
    <property type="molecule type" value="Genomic_DNA"/>
</dbReference>
<evidence type="ECO:0000313" key="2">
    <source>
        <dbReference type="Proteomes" id="UP000728032"/>
    </source>
</evidence>
<protein>
    <submittedName>
        <fullName evidence="1">Uncharacterized protein</fullName>
    </submittedName>
</protein>
<dbReference type="OrthoDB" id="10624419at2759"/>
<organism evidence="1">
    <name type="scientific">Oppiella nova</name>
    <dbReference type="NCBI Taxonomy" id="334625"/>
    <lineage>
        <taxon>Eukaryota</taxon>
        <taxon>Metazoa</taxon>
        <taxon>Ecdysozoa</taxon>
        <taxon>Arthropoda</taxon>
        <taxon>Chelicerata</taxon>
        <taxon>Arachnida</taxon>
        <taxon>Acari</taxon>
        <taxon>Acariformes</taxon>
        <taxon>Sarcoptiformes</taxon>
        <taxon>Oribatida</taxon>
        <taxon>Brachypylina</taxon>
        <taxon>Oppioidea</taxon>
        <taxon>Oppiidae</taxon>
        <taxon>Oppiella</taxon>
    </lineage>
</organism>
<reference evidence="1" key="1">
    <citation type="submission" date="2020-11" db="EMBL/GenBank/DDBJ databases">
        <authorList>
            <person name="Tran Van P."/>
        </authorList>
    </citation>
    <scope>NUCLEOTIDE SEQUENCE</scope>
</reference>
<proteinExistence type="predicted"/>
<keyword evidence="2" id="KW-1185">Reference proteome</keyword>
<gene>
    <name evidence="1" type="ORF">ONB1V03_LOCUS14859</name>
</gene>
<accession>A0A7R9MDM2</accession>
<evidence type="ECO:0000313" key="1">
    <source>
        <dbReference type="EMBL" id="CAD7658236.1"/>
    </source>
</evidence>
<feature type="non-terminal residue" evidence="1">
    <location>
        <position position="1"/>
    </location>
</feature>
<name>A0A7R9MDM2_9ACAR</name>
<sequence length="95" mass="10212">SSADLTRDRLMDLIVGVPAIAITLSNSLYSISNTFTLYTRPQAAGRPTNTTFAPKASALNMSFPLRTPPSSRRNAIYLSAPVIGHKYGVRAAINC</sequence>